<dbReference type="EMBL" id="JBHFQA010000004">
    <property type="protein sequence ID" value="KAL2100368.1"/>
    <property type="molecule type" value="Genomic_DNA"/>
</dbReference>
<dbReference type="SUPFAM" id="SSF52058">
    <property type="entry name" value="L domain-like"/>
    <property type="match status" value="1"/>
</dbReference>
<gene>
    <name evidence="6" type="ORF">ACEWY4_004762</name>
</gene>
<dbReference type="AlphaFoldDB" id="A0ABD1KNI7"/>
<dbReference type="Pfam" id="PF07679">
    <property type="entry name" value="I-set"/>
    <property type="match status" value="2"/>
</dbReference>
<dbReference type="Proteomes" id="UP001591681">
    <property type="component" value="Unassembled WGS sequence"/>
</dbReference>
<dbReference type="InterPro" id="IPR032675">
    <property type="entry name" value="LRR_dom_sf"/>
</dbReference>
<dbReference type="PANTHER" id="PTHR45080:SF8">
    <property type="entry name" value="IG-LIKE DOMAIN-CONTAINING PROTEIN"/>
    <property type="match status" value="1"/>
</dbReference>
<dbReference type="PROSITE" id="PS50835">
    <property type="entry name" value="IG_LIKE"/>
    <property type="match status" value="1"/>
</dbReference>
<feature type="signal peptide" evidence="4">
    <location>
        <begin position="1"/>
        <end position="26"/>
    </location>
</feature>
<feature type="chain" id="PRO_5044831122" description="Ig-like domain-containing protein" evidence="4">
    <location>
        <begin position="27"/>
        <end position="386"/>
    </location>
</feature>
<dbReference type="InterPro" id="IPR036179">
    <property type="entry name" value="Ig-like_dom_sf"/>
</dbReference>
<name>A0ABD1KNI7_9TELE</name>
<feature type="domain" description="Ig-like" evidence="5">
    <location>
        <begin position="190"/>
        <end position="275"/>
    </location>
</feature>
<sequence length="386" mass="43010">MVGGGCGMARLGFYGVLMGLWGFSAASCPNSCTCSTSRIVCIDQDPGIEDFPVLAEETDMENITDIFITNQDRLFSISDVHMKSYFNLRNLTVTNSQLSSISPTAFLYNARLQYLNLKDNNLSTLSWKAIRYSNMSYLYLSGNPLQCSCENMWIKLFLGLDETENQELQCIDEEGIKSLSRLAPAACELPTANVTPSILTQMNGTDATVVCKVTGHPTPQLTWNTNTLTTNAEPYPTELGSSLFLSRLSSDDNGHEITCSAENVVGMREATLKLNILFPPTIVQLQEPRQNLHWCIYFLVRGNPPPELVWYHKGDLLEEHSYLQTRIHGGEGSEKEGCLELQNPTHIHNGEYKLVAHNKYGTDEKRVDAHFMGPPDEPTDDYGGCK</sequence>
<dbReference type="PRINTS" id="PR01939">
    <property type="entry name" value="NTKRECEPTOR"/>
</dbReference>
<keyword evidence="2" id="KW-1015">Disulfide bond</keyword>
<evidence type="ECO:0000313" key="6">
    <source>
        <dbReference type="EMBL" id="KAL2100368.1"/>
    </source>
</evidence>
<dbReference type="InterPro" id="IPR007110">
    <property type="entry name" value="Ig-like_dom"/>
</dbReference>
<accession>A0ABD1KNI7</accession>
<dbReference type="FunFam" id="3.80.10.10:FF:000163">
    <property type="entry name" value="Tyrosine-protein kinase receptor"/>
    <property type="match status" value="1"/>
</dbReference>
<dbReference type="InterPro" id="IPR001611">
    <property type="entry name" value="Leu-rich_rpt"/>
</dbReference>
<dbReference type="InterPro" id="IPR013783">
    <property type="entry name" value="Ig-like_fold"/>
</dbReference>
<dbReference type="InterPro" id="IPR020777">
    <property type="entry name" value="NTRK"/>
</dbReference>
<keyword evidence="1 4" id="KW-0732">Signal</keyword>
<proteinExistence type="predicted"/>
<protein>
    <recommendedName>
        <fullName evidence="5">Ig-like domain-containing protein</fullName>
    </recommendedName>
</protein>
<evidence type="ECO:0000256" key="4">
    <source>
        <dbReference type="SAM" id="SignalP"/>
    </source>
</evidence>
<evidence type="ECO:0000313" key="7">
    <source>
        <dbReference type="Proteomes" id="UP001591681"/>
    </source>
</evidence>
<organism evidence="6 7">
    <name type="scientific">Coilia grayii</name>
    <name type="common">Gray's grenadier anchovy</name>
    <dbReference type="NCBI Taxonomy" id="363190"/>
    <lineage>
        <taxon>Eukaryota</taxon>
        <taxon>Metazoa</taxon>
        <taxon>Chordata</taxon>
        <taxon>Craniata</taxon>
        <taxon>Vertebrata</taxon>
        <taxon>Euteleostomi</taxon>
        <taxon>Actinopterygii</taxon>
        <taxon>Neopterygii</taxon>
        <taxon>Teleostei</taxon>
        <taxon>Clupei</taxon>
        <taxon>Clupeiformes</taxon>
        <taxon>Clupeoidei</taxon>
        <taxon>Engraulidae</taxon>
        <taxon>Coilinae</taxon>
        <taxon>Coilia</taxon>
    </lineage>
</organism>
<dbReference type="SUPFAM" id="SSF48726">
    <property type="entry name" value="Immunoglobulin"/>
    <property type="match status" value="2"/>
</dbReference>
<evidence type="ECO:0000256" key="2">
    <source>
        <dbReference type="ARBA" id="ARBA00023157"/>
    </source>
</evidence>
<feature type="region of interest" description="Disordered" evidence="3">
    <location>
        <begin position="367"/>
        <end position="386"/>
    </location>
</feature>
<dbReference type="Pfam" id="PF13855">
    <property type="entry name" value="LRR_8"/>
    <property type="match status" value="1"/>
</dbReference>
<dbReference type="InterPro" id="IPR003599">
    <property type="entry name" value="Ig_sub"/>
</dbReference>
<evidence type="ECO:0000256" key="3">
    <source>
        <dbReference type="SAM" id="MobiDB-lite"/>
    </source>
</evidence>
<keyword evidence="7" id="KW-1185">Reference proteome</keyword>
<dbReference type="InterPro" id="IPR050958">
    <property type="entry name" value="Cell_Adh-Cytoskel_Orgn"/>
</dbReference>
<dbReference type="PANTHER" id="PTHR45080">
    <property type="entry name" value="CONTACTIN 5"/>
    <property type="match status" value="1"/>
</dbReference>
<dbReference type="InterPro" id="IPR013098">
    <property type="entry name" value="Ig_I-set"/>
</dbReference>
<dbReference type="SMART" id="SM00409">
    <property type="entry name" value="IG"/>
    <property type="match status" value="1"/>
</dbReference>
<dbReference type="Gene3D" id="2.60.40.10">
    <property type="entry name" value="Immunoglobulins"/>
    <property type="match status" value="2"/>
</dbReference>
<evidence type="ECO:0000256" key="1">
    <source>
        <dbReference type="ARBA" id="ARBA00022729"/>
    </source>
</evidence>
<dbReference type="Gene3D" id="3.80.10.10">
    <property type="entry name" value="Ribonuclease Inhibitor"/>
    <property type="match status" value="1"/>
</dbReference>
<evidence type="ECO:0000259" key="5">
    <source>
        <dbReference type="PROSITE" id="PS50835"/>
    </source>
</evidence>
<comment type="caution">
    <text evidence="6">The sequence shown here is derived from an EMBL/GenBank/DDBJ whole genome shotgun (WGS) entry which is preliminary data.</text>
</comment>
<reference evidence="6 7" key="1">
    <citation type="submission" date="2024-09" db="EMBL/GenBank/DDBJ databases">
        <title>A chromosome-level genome assembly of Gray's grenadier anchovy, Coilia grayii.</title>
        <authorList>
            <person name="Fu Z."/>
        </authorList>
    </citation>
    <scope>NUCLEOTIDE SEQUENCE [LARGE SCALE GENOMIC DNA]</scope>
    <source>
        <strain evidence="6">G4</strain>
        <tissue evidence="6">Muscle</tissue>
    </source>
</reference>